<dbReference type="RefSeq" id="WP_015286308.1">
    <property type="nucleotide sequence ID" value="NC_019943.1"/>
</dbReference>
<reference evidence="2" key="1">
    <citation type="submission" date="2011-12" db="EMBL/GenBank/DDBJ databases">
        <title>Complete sequence of Methanoregula formicicum SMSP.</title>
        <authorList>
            <person name="Lucas S."/>
            <person name="Han J."/>
            <person name="Lapidus A."/>
            <person name="Cheng J.-F."/>
            <person name="Goodwin L."/>
            <person name="Pitluck S."/>
            <person name="Peters L."/>
            <person name="Ovchinnikova G."/>
            <person name="Teshima H."/>
            <person name="Detter J.C."/>
            <person name="Han C."/>
            <person name="Tapia R."/>
            <person name="Land M."/>
            <person name="Hauser L."/>
            <person name="Kyrpides N."/>
            <person name="Ivanova N."/>
            <person name="Pagani I."/>
            <person name="Imachi H."/>
            <person name="Tamaki H."/>
            <person name="Sekiguchi Y."/>
            <person name="Kamagata Y."/>
            <person name="Cadillo-Quiroz H."/>
            <person name="Zinder S."/>
            <person name="Liu W.-T."/>
            <person name="Woyke T."/>
        </authorList>
    </citation>
    <scope>NUCLEOTIDE SEQUENCE [LARGE SCALE GENOMIC DNA]</scope>
    <source>
        <strain evidence="2">DSM 22288 / NBRC 105244 / SMSP</strain>
    </source>
</reference>
<dbReference type="eggNOG" id="arCOG13741">
    <property type="taxonomic scope" value="Archaea"/>
</dbReference>
<dbReference type="EMBL" id="CP003167">
    <property type="protein sequence ID" value="AGB03345.1"/>
    <property type="molecule type" value="Genomic_DNA"/>
</dbReference>
<evidence type="ECO:0000313" key="2">
    <source>
        <dbReference type="Proteomes" id="UP000010824"/>
    </source>
</evidence>
<proteinExistence type="predicted"/>
<dbReference type="GeneID" id="14309733"/>
<keyword evidence="2" id="KW-1185">Reference proteome</keyword>
<organism evidence="1 2">
    <name type="scientific">Methanoregula formicica (strain DSM 22288 / NBRC 105244 / SMSP)</name>
    <dbReference type="NCBI Taxonomy" id="593750"/>
    <lineage>
        <taxon>Archaea</taxon>
        <taxon>Methanobacteriati</taxon>
        <taxon>Methanobacteriota</taxon>
        <taxon>Stenosarchaea group</taxon>
        <taxon>Methanomicrobia</taxon>
        <taxon>Methanomicrobiales</taxon>
        <taxon>Methanoregulaceae</taxon>
        <taxon>Methanoregula</taxon>
    </lineage>
</organism>
<gene>
    <name evidence="1" type="ordered locus">Metfor_2341</name>
</gene>
<dbReference type="Proteomes" id="UP000010824">
    <property type="component" value="Chromosome"/>
</dbReference>
<name>L0HH52_METFS</name>
<protein>
    <submittedName>
        <fullName evidence="1">Uncharacterized protein</fullName>
    </submittedName>
</protein>
<dbReference type="AlphaFoldDB" id="L0HH52"/>
<accession>L0HH52</accession>
<evidence type="ECO:0000313" key="1">
    <source>
        <dbReference type="EMBL" id="AGB03345.1"/>
    </source>
</evidence>
<dbReference type="KEGG" id="mfo:Metfor_2341"/>
<sequence precursor="true">MNLHKTFFVLLALLLAGMAIVPITSAESSEAGVTTQYLPPQEGAKFTGANPDKDIGVGGMLKTRIAAQPVKSAFAATADAPQWSAYTDLWRNWWSASPVYCDAYSRSRTSSGSAYDINKIALRERVWRDGALYNDQTDTRYNSADAVVNYQYSAVYTGGTWTAQSDHTFELSGYTSWYPVTTDTLT</sequence>
<dbReference type="InParanoid" id="L0HH52"/>
<dbReference type="OrthoDB" id="385988at2157"/>
<reference evidence="1 2" key="2">
    <citation type="journal article" date="2014" name="Genome Announc.">
        <title>Complete Genome Sequence of Methanoregula formicica SMSPT, a Mesophilic Hydrogenotrophic Methanogen Isolated from a Methanogenic Upflow Anaerobic Sludge Blanket Reactor.</title>
        <authorList>
            <person name="Yamamoto K."/>
            <person name="Tamaki H."/>
            <person name="Cadillo-Quiroz H."/>
            <person name="Imachi H."/>
            <person name="Kyrpides N."/>
            <person name="Woyke T."/>
            <person name="Goodwin L."/>
            <person name="Zinder S.H."/>
            <person name="Kamagata Y."/>
            <person name="Liu W.T."/>
        </authorList>
    </citation>
    <scope>NUCLEOTIDE SEQUENCE [LARGE SCALE GENOMIC DNA]</scope>
    <source>
        <strain evidence="2">DSM 22288 / NBRC 105244 / SMSP</strain>
    </source>
</reference>
<dbReference type="HOGENOM" id="CLU_1451413_0_0_2"/>